<feature type="signal peptide" evidence="7">
    <location>
        <begin position="1"/>
        <end position="26"/>
    </location>
</feature>
<dbReference type="PANTHER" id="PTHR33146:SF26">
    <property type="entry name" value="ENDONUCLEASE 4"/>
    <property type="match status" value="1"/>
</dbReference>
<dbReference type="InterPro" id="IPR003154">
    <property type="entry name" value="S1/P1nuclease"/>
</dbReference>
<protein>
    <submittedName>
        <fullName evidence="8">S1/P1 nuclease</fullName>
    </submittedName>
</protein>
<keyword evidence="5" id="KW-1015">Disulfide bond</keyword>
<name>A0ABW8JSQ8_9GAMM</name>
<sequence>MSLRLPRPASVFCAAAFALVAPLAQGWGPEGHAIVADIAQQHLDPTAAAQVQALLQLEGLSRLDDIASWADNTRKERPRTGGWHYVDIPLRADAYLPPRDCPRDNCVIAQISHFSQVLADRSAAPAARLEALKWVVHFVGDVHQPLHAEDDDDKGGNTVQLQFFGRGTNLHAVWDGGLLRHALNLVPGPNYSFDHALVQADAMQLDASISPADRAAWSAIGGLPQLYTQTVAWAGESHRRARDVAYAHLDGRSQAAWSQRYQDVAWPVVRTRLQQGGVRLAAVLNELLGS</sequence>
<organism evidence="8 9">
    <name type="scientific">Dyella ginsengisoli</name>
    <dbReference type="NCBI Taxonomy" id="363848"/>
    <lineage>
        <taxon>Bacteria</taxon>
        <taxon>Pseudomonadati</taxon>
        <taxon>Pseudomonadota</taxon>
        <taxon>Gammaproteobacteria</taxon>
        <taxon>Lysobacterales</taxon>
        <taxon>Rhodanobacteraceae</taxon>
        <taxon>Dyella</taxon>
    </lineage>
</organism>
<gene>
    <name evidence="8" type="ORF">ISP17_09405</name>
</gene>
<evidence type="ECO:0000256" key="1">
    <source>
        <dbReference type="ARBA" id="ARBA00022722"/>
    </source>
</evidence>
<dbReference type="CDD" id="cd11010">
    <property type="entry name" value="S1-P1_nuclease"/>
    <property type="match status" value="1"/>
</dbReference>
<dbReference type="PANTHER" id="PTHR33146">
    <property type="entry name" value="ENDONUCLEASE 4"/>
    <property type="match status" value="1"/>
</dbReference>
<evidence type="ECO:0000256" key="6">
    <source>
        <dbReference type="ARBA" id="ARBA00023180"/>
    </source>
</evidence>
<keyword evidence="1" id="KW-0540">Nuclease</keyword>
<keyword evidence="4" id="KW-0378">Hydrolase</keyword>
<evidence type="ECO:0000256" key="3">
    <source>
        <dbReference type="ARBA" id="ARBA00022759"/>
    </source>
</evidence>
<dbReference type="Gene3D" id="1.10.575.10">
    <property type="entry name" value="P1 Nuclease"/>
    <property type="match status" value="1"/>
</dbReference>
<keyword evidence="2" id="KW-0479">Metal-binding</keyword>
<keyword evidence="3" id="KW-0255">Endonuclease</keyword>
<reference evidence="8 9" key="1">
    <citation type="submission" date="2020-10" db="EMBL/GenBank/DDBJ databases">
        <title>Phylogeny of dyella-like bacteria.</title>
        <authorList>
            <person name="Fu J."/>
        </authorList>
    </citation>
    <scope>NUCLEOTIDE SEQUENCE [LARGE SCALE GENOMIC DNA]</scope>
    <source>
        <strain evidence="8 9">Gsoil3046</strain>
    </source>
</reference>
<dbReference type="EMBL" id="JADIKM010000002">
    <property type="protein sequence ID" value="MFK2904183.1"/>
    <property type="molecule type" value="Genomic_DNA"/>
</dbReference>
<evidence type="ECO:0000313" key="8">
    <source>
        <dbReference type="EMBL" id="MFK2904183.1"/>
    </source>
</evidence>
<evidence type="ECO:0000256" key="4">
    <source>
        <dbReference type="ARBA" id="ARBA00022801"/>
    </source>
</evidence>
<dbReference type="RefSeq" id="WP_404632420.1">
    <property type="nucleotide sequence ID" value="NZ_JADIKM010000002.1"/>
</dbReference>
<evidence type="ECO:0000313" key="9">
    <source>
        <dbReference type="Proteomes" id="UP001620460"/>
    </source>
</evidence>
<dbReference type="Proteomes" id="UP001620460">
    <property type="component" value="Unassembled WGS sequence"/>
</dbReference>
<evidence type="ECO:0000256" key="2">
    <source>
        <dbReference type="ARBA" id="ARBA00022723"/>
    </source>
</evidence>
<dbReference type="InterPro" id="IPR008947">
    <property type="entry name" value="PLipase_C/P1_nuclease_dom_sf"/>
</dbReference>
<keyword evidence="7" id="KW-0732">Signal</keyword>
<dbReference type="Pfam" id="PF02265">
    <property type="entry name" value="S1-P1_nuclease"/>
    <property type="match status" value="1"/>
</dbReference>
<feature type="chain" id="PRO_5046677594" evidence="7">
    <location>
        <begin position="27"/>
        <end position="290"/>
    </location>
</feature>
<evidence type="ECO:0000256" key="7">
    <source>
        <dbReference type="SAM" id="SignalP"/>
    </source>
</evidence>
<keyword evidence="6" id="KW-0325">Glycoprotein</keyword>
<comment type="caution">
    <text evidence="8">The sequence shown here is derived from an EMBL/GenBank/DDBJ whole genome shotgun (WGS) entry which is preliminary data.</text>
</comment>
<keyword evidence="9" id="KW-1185">Reference proteome</keyword>
<accession>A0ABW8JSQ8</accession>
<proteinExistence type="predicted"/>
<dbReference type="SUPFAM" id="SSF48537">
    <property type="entry name" value="Phospholipase C/P1 nuclease"/>
    <property type="match status" value="1"/>
</dbReference>
<evidence type="ECO:0000256" key="5">
    <source>
        <dbReference type="ARBA" id="ARBA00023157"/>
    </source>
</evidence>